<dbReference type="InterPro" id="IPR000477">
    <property type="entry name" value="RT_dom"/>
</dbReference>
<keyword evidence="2" id="KW-0808">Transferase</keyword>
<dbReference type="Pfam" id="PF00078">
    <property type="entry name" value="RVT_1"/>
    <property type="match status" value="1"/>
</dbReference>
<dbReference type="CDD" id="cd01650">
    <property type="entry name" value="RT_nLTR_like"/>
    <property type="match status" value="1"/>
</dbReference>
<keyword evidence="2" id="KW-0695">RNA-directed DNA polymerase</keyword>
<reference evidence="2" key="1">
    <citation type="journal article" date="2022" name="Int. J. Mol. Sci.">
        <title>Draft Genome of Tanacetum Coccineum: Genomic Comparison of Closely Related Tanacetum-Family Plants.</title>
        <authorList>
            <person name="Yamashiro T."/>
            <person name="Shiraishi A."/>
            <person name="Nakayama K."/>
            <person name="Satake H."/>
        </authorList>
    </citation>
    <scope>NUCLEOTIDE SEQUENCE</scope>
</reference>
<evidence type="ECO:0000259" key="1">
    <source>
        <dbReference type="PROSITE" id="PS50878"/>
    </source>
</evidence>
<sequence length="877" mass="99893">MFPQISSFCLDRHLSDHRPIILREIFVDYGATPFRLFHSWFSWDGFDNLVADSWNGLQLEDRNDMVRFKKKLQGLKKAIRVWVMDRKKNHNLFIKDTKLKLGDIDKKLDCGEASEELLLLRMNLMQSLQEKKYVDARDSANLSIRGVMVDGEWIVEPIRVKEAFRNHFASRFHNPSSGCSRINFTFPNRLSQEQIMDLENHVSTDEIRKAPWECGENKSPGPDGNFLRGCNSSFVALILKVPDAKFVSDFRPISLLGSMYKVITKILANRLSSVISDLVSDVQTTFVSGRQILGGPFIINELLSWCKRKKKHAMLFKVDFAKAYDSVRWDFLDDVLRSFGFGSKWRSWISGCLSSAMASVIVNGSPTSKFQFQCGLKQGDPIAPYLFILVMESLHLSFSRVVEAGMYKGIVIDNSVMISHVFYADDAVFVGEWSDSNLDRILHVLHCFYLTSGLKINVQKSSLMGVGVNHNDIAKAASKLGCSILKTPFKYLGVSVGSSSYRVRAWEDTLCKLKSRLSKWKAKTLSIGGISYLAKSCSWCHSDICYVANGSPWVSILREVQSLKVWGIDLVCHCKKRVGDGLSTCFWEDTWMGDRPLKLMFPRIYALESNKLCTVAEKRHPNALDQTFRRNFRGGVELHQYMQLQDLIGAFIFSNSTDRWVWDLNGSGNFIVKDVRSMIDDFMLPKESDATRWIKCIPNKVNVFAWKVLNDRLATKSNLIHRGIPLDSPMCPVCNLSNEDVSHILFCCDLASLVSRRICRWWNLDWQQVISYSEWFSWLKSIRMEAKLKSLSNAVFIEFRSMYEELPFQLRRFAPQLHEMQAASSNETCVAFCSLAGGSTSAMESFNSLCIRDHGQGADAMNVSNLGGHLHFREVGE</sequence>
<keyword evidence="2" id="KW-0548">Nucleotidyltransferase</keyword>
<feature type="domain" description="Reverse transcriptase" evidence="1">
    <location>
        <begin position="219"/>
        <end position="496"/>
    </location>
</feature>
<evidence type="ECO:0000313" key="2">
    <source>
        <dbReference type="EMBL" id="GJS72132.1"/>
    </source>
</evidence>
<dbReference type="InterPro" id="IPR026960">
    <property type="entry name" value="RVT-Znf"/>
</dbReference>
<gene>
    <name evidence="2" type="ORF">Tco_0704973</name>
</gene>
<proteinExistence type="predicted"/>
<accession>A0ABQ4Y556</accession>
<reference evidence="2" key="2">
    <citation type="submission" date="2022-01" db="EMBL/GenBank/DDBJ databases">
        <authorList>
            <person name="Yamashiro T."/>
            <person name="Shiraishi A."/>
            <person name="Satake H."/>
            <person name="Nakayama K."/>
        </authorList>
    </citation>
    <scope>NUCLEOTIDE SEQUENCE</scope>
</reference>
<dbReference type="PROSITE" id="PS50878">
    <property type="entry name" value="RT_POL"/>
    <property type="match status" value="1"/>
</dbReference>
<dbReference type="EMBL" id="BQNB010010057">
    <property type="protein sequence ID" value="GJS72132.1"/>
    <property type="molecule type" value="Genomic_DNA"/>
</dbReference>
<evidence type="ECO:0000313" key="3">
    <source>
        <dbReference type="Proteomes" id="UP001151760"/>
    </source>
</evidence>
<organism evidence="2 3">
    <name type="scientific">Tanacetum coccineum</name>
    <dbReference type="NCBI Taxonomy" id="301880"/>
    <lineage>
        <taxon>Eukaryota</taxon>
        <taxon>Viridiplantae</taxon>
        <taxon>Streptophyta</taxon>
        <taxon>Embryophyta</taxon>
        <taxon>Tracheophyta</taxon>
        <taxon>Spermatophyta</taxon>
        <taxon>Magnoliopsida</taxon>
        <taxon>eudicotyledons</taxon>
        <taxon>Gunneridae</taxon>
        <taxon>Pentapetalae</taxon>
        <taxon>asterids</taxon>
        <taxon>campanulids</taxon>
        <taxon>Asterales</taxon>
        <taxon>Asteraceae</taxon>
        <taxon>Asteroideae</taxon>
        <taxon>Anthemideae</taxon>
        <taxon>Anthemidinae</taxon>
        <taxon>Tanacetum</taxon>
    </lineage>
</organism>
<protein>
    <submittedName>
        <fullName evidence="2">RNA-directed DNA polymerase, eukaryota</fullName>
    </submittedName>
</protein>
<name>A0ABQ4Y556_9ASTR</name>
<dbReference type="PANTHER" id="PTHR33116">
    <property type="entry name" value="REVERSE TRANSCRIPTASE ZINC-BINDING DOMAIN-CONTAINING PROTEIN-RELATED-RELATED"/>
    <property type="match status" value="1"/>
</dbReference>
<dbReference type="GO" id="GO:0003964">
    <property type="term" value="F:RNA-directed DNA polymerase activity"/>
    <property type="evidence" value="ECO:0007669"/>
    <property type="project" value="UniProtKB-KW"/>
</dbReference>
<dbReference type="PANTHER" id="PTHR33116:SF78">
    <property type="entry name" value="OS12G0587133 PROTEIN"/>
    <property type="match status" value="1"/>
</dbReference>
<dbReference type="Pfam" id="PF13966">
    <property type="entry name" value="zf-RVT"/>
    <property type="match status" value="1"/>
</dbReference>
<dbReference type="Proteomes" id="UP001151760">
    <property type="component" value="Unassembled WGS sequence"/>
</dbReference>
<comment type="caution">
    <text evidence="2">The sequence shown here is derived from an EMBL/GenBank/DDBJ whole genome shotgun (WGS) entry which is preliminary data.</text>
</comment>
<keyword evidence="3" id="KW-1185">Reference proteome</keyword>